<accession>A0A0P1AGH2</accession>
<dbReference type="AlphaFoldDB" id="A0A0P1AGH2"/>
<proteinExistence type="predicted"/>
<name>A0A0P1AGH2_PLAHL</name>
<dbReference type="RefSeq" id="XP_036263121.1">
    <property type="nucleotide sequence ID" value="XM_036407415.1"/>
</dbReference>
<dbReference type="Proteomes" id="UP000054928">
    <property type="component" value="Unassembled WGS sequence"/>
</dbReference>
<reference evidence="2" key="1">
    <citation type="submission" date="2014-09" db="EMBL/GenBank/DDBJ databases">
        <authorList>
            <person name="Sharma Rahul"/>
            <person name="Thines Marco"/>
        </authorList>
    </citation>
    <scope>NUCLEOTIDE SEQUENCE [LARGE SCALE GENOMIC DNA]</scope>
</reference>
<organism evidence="1 2">
    <name type="scientific">Plasmopara halstedii</name>
    <name type="common">Downy mildew of sunflower</name>
    <dbReference type="NCBI Taxonomy" id="4781"/>
    <lineage>
        <taxon>Eukaryota</taxon>
        <taxon>Sar</taxon>
        <taxon>Stramenopiles</taxon>
        <taxon>Oomycota</taxon>
        <taxon>Peronosporomycetes</taxon>
        <taxon>Peronosporales</taxon>
        <taxon>Peronosporaceae</taxon>
        <taxon>Plasmopara</taxon>
    </lineage>
</organism>
<protein>
    <submittedName>
        <fullName evidence="1">Uncharacterized protein</fullName>
    </submittedName>
</protein>
<keyword evidence="2" id="KW-1185">Reference proteome</keyword>
<dbReference type="GeneID" id="59053081"/>
<dbReference type="EMBL" id="CCYD01000442">
    <property type="protein sequence ID" value="CEG39869.1"/>
    <property type="molecule type" value="Genomic_DNA"/>
</dbReference>
<evidence type="ECO:0000313" key="2">
    <source>
        <dbReference type="Proteomes" id="UP000054928"/>
    </source>
</evidence>
<evidence type="ECO:0000313" key="1">
    <source>
        <dbReference type="EMBL" id="CEG39869.1"/>
    </source>
</evidence>
<sequence length="64" mass="6980">MSFVDIDVSVDTIYNQLGDNIVVGSITASKHGSGQQTSLNLPILLTYTTRNAVERPNEVHCKDC</sequence>